<evidence type="ECO:0000256" key="8">
    <source>
        <dbReference type="ARBA" id="ARBA00053818"/>
    </source>
</evidence>
<keyword evidence="11" id="KW-1185">Reference proteome</keyword>
<evidence type="ECO:0000256" key="4">
    <source>
        <dbReference type="ARBA" id="ARBA00022692"/>
    </source>
</evidence>
<organism evidence="10 11">
    <name type="scientific">Mus spicilegus</name>
    <name type="common">Mound-building mouse</name>
    <dbReference type="NCBI Taxonomy" id="10103"/>
    <lineage>
        <taxon>Eukaryota</taxon>
        <taxon>Metazoa</taxon>
        <taxon>Chordata</taxon>
        <taxon>Craniata</taxon>
        <taxon>Vertebrata</taxon>
        <taxon>Euteleostomi</taxon>
        <taxon>Mammalia</taxon>
        <taxon>Eutheria</taxon>
        <taxon>Euarchontoglires</taxon>
        <taxon>Glires</taxon>
        <taxon>Rodentia</taxon>
        <taxon>Myomorpha</taxon>
        <taxon>Muroidea</taxon>
        <taxon>Muridae</taxon>
        <taxon>Murinae</taxon>
        <taxon>Mus</taxon>
        <taxon>Mus</taxon>
    </lineage>
</organism>
<evidence type="ECO:0000256" key="2">
    <source>
        <dbReference type="ARBA" id="ARBA00007279"/>
    </source>
</evidence>
<evidence type="ECO:0000256" key="6">
    <source>
        <dbReference type="ARBA" id="ARBA00023136"/>
    </source>
</evidence>
<dbReference type="PANTHER" id="PTHR32001">
    <property type="entry name" value="KERATINOCYTE-ASSOCIATED PROTEIN 2"/>
    <property type="match status" value="1"/>
</dbReference>
<dbReference type="Ensembl" id="ENSMSIT00000035772.1">
    <property type="protein sequence ID" value="ENSMSIP00000028373.1"/>
    <property type="gene ID" value="ENSMSIG00000023857.1"/>
</dbReference>
<dbReference type="Pfam" id="PF09775">
    <property type="entry name" value="Keratin_assoc"/>
    <property type="match status" value="1"/>
</dbReference>
<keyword evidence="5" id="KW-1133">Transmembrane helix</keyword>
<proteinExistence type="inferred from homology"/>
<keyword evidence="4" id="KW-0812">Transmembrane</keyword>
<reference evidence="10" key="1">
    <citation type="submission" date="2025-08" db="UniProtKB">
        <authorList>
            <consortium name="Ensembl"/>
        </authorList>
    </citation>
    <scope>IDENTIFICATION</scope>
</reference>
<name>A0A8C6I021_MUSSI</name>
<evidence type="ECO:0000256" key="5">
    <source>
        <dbReference type="ARBA" id="ARBA00022989"/>
    </source>
</evidence>
<evidence type="ECO:0000256" key="1">
    <source>
        <dbReference type="ARBA" id="ARBA00004141"/>
    </source>
</evidence>
<comment type="subcellular location">
    <subcellularLocation>
        <location evidence="1">Membrane</location>
        <topology evidence="1">Multi-pass membrane protein</topology>
    </subcellularLocation>
</comment>
<sequence>MLTTSFACLTSDWLTCLSSDWLTSLSSDWLTFAKLARTKCMGSGPFFFSLTVFSNLENLVSVKGVQAKIFPEILLCLLLVLIASSFIHQGCVITYSIFSMEITSVLTVAEMTLPLKASKNQHS</sequence>
<dbReference type="PANTHER" id="PTHR32001:SF1">
    <property type="entry name" value="KERATINOCYTE-ASSOCIATED PROTEIN 2"/>
    <property type="match status" value="1"/>
</dbReference>
<protein>
    <recommendedName>
        <fullName evidence="3">Dolichyl-diphosphooligosaccharide--protein glycosyltransferase subunit KCP2</fullName>
    </recommendedName>
    <alternativeName>
        <fullName evidence="7">Keratinocyte-associated protein 2</fullName>
    </alternativeName>
</protein>
<dbReference type="AlphaFoldDB" id="A0A8C6I021"/>
<comment type="function">
    <text evidence="8">Subunit of STT3A-containing oligosaccharyl transferase (OST-A) complex that catalyzes the initial transfer of a defined glycan (Glc(3)Man(9)GlcNAc(2) in eukaryotes) from the lipid carrier dolichol-pyrophosphate to an asparagine residue within an Asn-X-Ser/Thr consensus motif in nascent polypeptide chains, the first step in protein N-glycosylation. N-glycosylation occurs cotranslationally and the complex associates with the Sec61 complex at the channel-forming translocon complex that mediates protein translocation across the endoplasmic reticulum (ER). Within the OST-A complex, acts as an adapter that anchors the OST-A complex to the Sec61 complex. May be involved in N-glycosylation of APP (amyloid-beta precursor protein). Can modulate gamma-secretase cleavage of APP by enhancing endoprotelysis of PSEN1.</text>
</comment>
<evidence type="ECO:0000256" key="3">
    <source>
        <dbReference type="ARBA" id="ARBA00020175"/>
    </source>
</evidence>
<evidence type="ECO:0000313" key="10">
    <source>
        <dbReference type="Ensembl" id="ENSMSIP00000028373.1"/>
    </source>
</evidence>
<dbReference type="GO" id="GO:0016020">
    <property type="term" value="C:membrane"/>
    <property type="evidence" value="ECO:0007669"/>
    <property type="project" value="UniProtKB-SubCell"/>
</dbReference>
<evidence type="ECO:0000256" key="7">
    <source>
        <dbReference type="ARBA" id="ARBA00049813"/>
    </source>
</evidence>
<evidence type="ECO:0000256" key="9">
    <source>
        <dbReference type="ARBA" id="ARBA00063768"/>
    </source>
</evidence>
<evidence type="ECO:0000313" key="11">
    <source>
        <dbReference type="Proteomes" id="UP000694415"/>
    </source>
</evidence>
<dbReference type="Proteomes" id="UP000694415">
    <property type="component" value="Unplaced"/>
</dbReference>
<dbReference type="InterPro" id="IPR018614">
    <property type="entry name" value="KRTCAP2"/>
</dbReference>
<accession>A0A8C6I021</accession>
<keyword evidence="6" id="KW-0472">Membrane</keyword>
<comment type="similarity">
    <text evidence="2">Belongs to the KRTCAP2 family.</text>
</comment>
<comment type="subunit">
    <text evidence="9">Component of STT3A-containing oligosaccharyl transferase (OST-A) complex. STT3A-containing complex assembly occurs through the formation of 3 subcomplexes. Subcomplex 1 contains RPN1 and TMEM258, subcomplex 2 contains the STT3A-specific subunits STT3A, DC2/OSTC, and KCP2 as well as the core subunit OST4, and subcomplex 3 contains RPN2, DAD1, and OST48. The OST-A complex can form stable complexes with the Sec61 complex or with both the Sec61 and TRAP complexes. Interacts with PSEN1 and NCSTN; indicative for an association with the gamma-secretase complex.</text>
</comment>
<reference evidence="10" key="2">
    <citation type="submission" date="2025-09" db="UniProtKB">
        <authorList>
            <consortium name="Ensembl"/>
        </authorList>
    </citation>
    <scope>IDENTIFICATION</scope>
</reference>